<dbReference type="AlphaFoldDB" id="A0A6S7GRP9"/>
<dbReference type="OrthoDB" id="10066957at2759"/>
<accession>A0A6S7GRP9</accession>
<evidence type="ECO:0000313" key="2">
    <source>
        <dbReference type="Proteomes" id="UP001152795"/>
    </source>
</evidence>
<proteinExistence type="predicted"/>
<keyword evidence="2" id="KW-1185">Reference proteome</keyword>
<organism evidence="1 2">
    <name type="scientific">Paramuricea clavata</name>
    <name type="common">Red gorgonian</name>
    <name type="synonym">Violescent sea-whip</name>
    <dbReference type="NCBI Taxonomy" id="317549"/>
    <lineage>
        <taxon>Eukaryota</taxon>
        <taxon>Metazoa</taxon>
        <taxon>Cnidaria</taxon>
        <taxon>Anthozoa</taxon>
        <taxon>Octocorallia</taxon>
        <taxon>Malacalcyonacea</taxon>
        <taxon>Plexauridae</taxon>
        <taxon>Paramuricea</taxon>
    </lineage>
</organism>
<evidence type="ECO:0000313" key="1">
    <source>
        <dbReference type="EMBL" id="CAB3988977.1"/>
    </source>
</evidence>
<dbReference type="InterPro" id="IPR004244">
    <property type="entry name" value="Transposase_22"/>
</dbReference>
<dbReference type="PANTHER" id="PTHR11505">
    <property type="entry name" value="L1 TRANSPOSABLE ELEMENT-RELATED"/>
    <property type="match status" value="1"/>
</dbReference>
<dbReference type="Gene3D" id="3.30.70.1820">
    <property type="entry name" value="L1 transposable element, RRM domain"/>
    <property type="match status" value="1"/>
</dbReference>
<protein>
    <submittedName>
        <fullName evidence="1">Uncharacterized protein</fullName>
    </submittedName>
</protein>
<reference evidence="1" key="1">
    <citation type="submission" date="2020-04" db="EMBL/GenBank/DDBJ databases">
        <authorList>
            <person name="Alioto T."/>
            <person name="Alioto T."/>
            <person name="Gomez Garrido J."/>
        </authorList>
    </citation>
    <scope>NUCLEOTIDE SEQUENCE</scope>
    <source>
        <strain evidence="1">A484AB</strain>
    </source>
</reference>
<sequence length="311" mass="35675">MPKKDRVSAQKRKLLDQAGAARGKKKLNSFFDVQAPVQHVKVVDTVGTASQIVNNQSRPIAAEELDNTEVIGEDVDIYSRPQNEIEFESNVDHNSVNSDTQDVEWISTEEEFTWTISEFKEILSKAVSTLVEESVQQATKPLLEKIEALEAELTNVRVQANENEQYSRKYNLRIVGLNENDGENCVREVIKLCKEKLNVNVDERDIDRAHRLGPKALSGRSRTVIVKFKSYSAKAEICRQRKLLKGTQYYINEDLTKFNIELLNYARDQKSFIKSAWSADGKILVRNLDDKITRIRQFNDFLKFNLTDPSY</sequence>
<gene>
    <name evidence="1" type="ORF">PACLA_8A027644</name>
</gene>
<comment type="caution">
    <text evidence="1">The sequence shown here is derived from an EMBL/GenBank/DDBJ whole genome shotgun (WGS) entry which is preliminary data.</text>
</comment>
<dbReference type="EMBL" id="CACRXK020001413">
    <property type="protein sequence ID" value="CAB3988977.1"/>
    <property type="molecule type" value="Genomic_DNA"/>
</dbReference>
<name>A0A6S7GRP9_PARCT</name>
<dbReference type="Proteomes" id="UP001152795">
    <property type="component" value="Unassembled WGS sequence"/>
</dbReference>